<evidence type="ECO:0008006" key="4">
    <source>
        <dbReference type="Google" id="ProtNLM"/>
    </source>
</evidence>
<keyword evidence="2" id="KW-0614">Plasmid</keyword>
<dbReference type="AlphaFoldDB" id="A0AAU9DI50"/>
<reference evidence="2 3" key="1">
    <citation type="submission" date="2021-12" db="EMBL/GenBank/DDBJ databases">
        <title>Genome sequencing of bacteria with rrn-lacking chromosome and rrn-plasmid.</title>
        <authorList>
            <person name="Anda M."/>
            <person name="Iwasaki W."/>
        </authorList>
    </citation>
    <scope>NUCLEOTIDE SEQUENCE [LARGE SCALE GENOMIC DNA]</scope>
    <source>
        <strain evidence="2 3">DSM 100852</strain>
        <plasmid evidence="2 3">pFA6</plasmid>
    </source>
</reference>
<gene>
    <name evidence="2" type="ORF">FUAX_52230</name>
</gene>
<organism evidence="2 3">
    <name type="scientific">Fulvitalea axinellae</name>
    <dbReference type="NCBI Taxonomy" id="1182444"/>
    <lineage>
        <taxon>Bacteria</taxon>
        <taxon>Pseudomonadati</taxon>
        <taxon>Bacteroidota</taxon>
        <taxon>Cytophagia</taxon>
        <taxon>Cytophagales</taxon>
        <taxon>Persicobacteraceae</taxon>
        <taxon>Fulvitalea</taxon>
    </lineage>
</organism>
<evidence type="ECO:0000256" key="1">
    <source>
        <dbReference type="SAM" id="Phobius"/>
    </source>
</evidence>
<feature type="transmembrane region" description="Helical" evidence="1">
    <location>
        <begin position="48"/>
        <end position="71"/>
    </location>
</feature>
<dbReference type="EMBL" id="AP025320">
    <property type="protein sequence ID" value="BDD12791.1"/>
    <property type="molecule type" value="Genomic_DNA"/>
</dbReference>
<feature type="transmembrane region" description="Helical" evidence="1">
    <location>
        <begin position="21"/>
        <end position="42"/>
    </location>
</feature>
<evidence type="ECO:0000313" key="3">
    <source>
        <dbReference type="Proteomes" id="UP001348817"/>
    </source>
</evidence>
<proteinExistence type="predicted"/>
<dbReference type="KEGG" id="fax:FUAX_52230"/>
<name>A0AAU9DI50_9BACT</name>
<keyword evidence="1" id="KW-0812">Transmembrane</keyword>
<evidence type="ECO:0000313" key="2">
    <source>
        <dbReference type="EMBL" id="BDD12791.1"/>
    </source>
</evidence>
<keyword evidence="3" id="KW-1185">Reference proteome</keyword>
<keyword evidence="1" id="KW-0472">Membrane</keyword>
<dbReference type="RefSeq" id="WP_338395934.1">
    <property type="nucleotide sequence ID" value="NZ_AP025320.1"/>
</dbReference>
<sequence>MEVINKNLKKHGLTVYQIQPNTNATLIILSIATLLIGLFYTADLGSVISFFIYSLIVGISLKTTILNFIIINRKKGELVFSTQNFFYKKVNLTNRSKIRIKTQTFKSKPIGGDIRLDHNRTGYEIYYKDSENEIPIKLYWDKEEALTEKKKIEKMLNVTKCMA</sequence>
<keyword evidence="1" id="KW-1133">Transmembrane helix</keyword>
<geneLocation type="plasmid" evidence="2 3">
    <name>pFA6</name>
</geneLocation>
<protein>
    <recommendedName>
        <fullName evidence="4">PH domain-containing protein</fullName>
    </recommendedName>
</protein>
<dbReference type="Proteomes" id="UP001348817">
    <property type="component" value="Plasmid pFA6"/>
</dbReference>
<accession>A0AAU9DI50</accession>